<name>A0A5E3ZWN6_9ACTN</name>
<reference evidence="1 2" key="1">
    <citation type="submission" date="2019-04" db="EMBL/GenBank/DDBJ databases">
        <authorList>
            <person name="Seth-Smith MB H."/>
            <person name="Seth-Smith H."/>
        </authorList>
    </citation>
    <scope>NUCLEOTIDE SEQUENCE [LARGE SCALE GENOMIC DNA]</scope>
    <source>
        <strain evidence="1">USB-603019</strain>
    </source>
</reference>
<proteinExistence type="predicted"/>
<keyword evidence="2" id="KW-1185">Reference proteome</keyword>
<protein>
    <submittedName>
        <fullName evidence="1">Uncharacterized protein</fullName>
    </submittedName>
</protein>
<sequence length="42" mass="4516">MEFEFLKVLSNRWNPAALSGVILNDNIAAAVEGVARTPLSNS</sequence>
<dbReference type="AlphaFoldDB" id="A0A5E3ZWN6"/>
<gene>
    <name evidence="1" type="ORF">LC603019_00549</name>
</gene>
<dbReference type="Proteomes" id="UP000324288">
    <property type="component" value="Chromosome"/>
</dbReference>
<evidence type="ECO:0000313" key="1">
    <source>
        <dbReference type="EMBL" id="VHO00191.1"/>
    </source>
</evidence>
<accession>A0A5E3ZWN6</accession>
<evidence type="ECO:0000313" key="2">
    <source>
        <dbReference type="Proteomes" id="UP000324288"/>
    </source>
</evidence>
<dbReference type="EMBL" id="LR584267">
    <property type="protein sequence ID" value="VHO00191.1"/>
    <property type="molecule type" value="Genomic_DNA"/>
</dbReference>
<organism evidence="1 2">
    <name type="scientific">Lawsonella clevelandensis</name>
    <dbReference type="NCBI Taxonomy" id="1528099"/>
    <lineage>
        <taxon>Bacteria</taxon>
        <taxon>Bacillati</taxon>
        <taxon>Actinomycetota</taxon>
        <taxon>Actinomycetes</taxon>
        <taxon>Mycobacteriales</taxon>
        <taxon>Lawsonellaceae</taxon>
        <taxon>Lawsonella</taxon>
    </lineage>
</organism>